<evidence type="ECO:0000313" key="4">
    <source>
        <dbReference type="Proteomes" id="UP001596435"/>
    </source>
</evidence>
<reference evidence="4" key="1">
    <citation type="journal article" date="2019" name="Int. J. Syst. Evol. Microbiol.">
        <title>The Global Catalogue of Microorganisms (GCM) 10K type strain sequencing project: providing services to taxonomists for standard genome sequencing and annotation.</title>
        <authorList>
            <consortium name="The Broad Institute Genomics Platform"/>
            <consortium name="The Broad Institute Genome Sequencing Center for Infectious Disease"/>
            <person name="Wu L."/>
            <person name="Ma J."/>
        </authorList>
    </citation>
    <scope>NUCLEOTIDE SEQUENCE [LARGE SCALE GENOMIC DNA]</scope>
    <source>
        <strain evidence="4">CGMCC 1.12859</strain>
    </source>
</reference>
<feature type="region of interest" description="Disordered" evidence="1">
    <location>
        <begin position="32"/>
        <end position="53"/>
    </location>
</feature>
<name>A0ABW2G0F8_9ACTN</name>
<feature type="signal peptide" evidence="2">
    <location>
        <begin position="1"/>
        <end position="29"/>
    </location>
</feature>
<feature type="chain" id="PRO_5046400215" description="Secreted protein" evidence="2">
    <location>
        <begin position="30"/>
        <end position="131"/>
    </location>
</feature>
<evidence type="ECO:0000256" key="2">
    <source>
        <dbReference type="SAM" id="SignalP"/>
    </source>
</evidence>
<sequence>MVLKTTGAGLLAALGAAVAVGAAAAPASADVSTAEARPGLPQPTAHLQSTDPGRLVDGTTGALGYAVAPVKNLRLDPWAQSSADVFNNGVSVEPDNGVGPVATSTLTDPLSGGGGAQSLPAVGPLLGVLPG</sequence>
<dbReference type="EMBL" id="JBHTAJ010000035">
    <property type="protein sequence ID" value="MFC7181712.1"/>
    <property type="molecule type" value="Genomic_DNA"/>
</dbReference>
<keyword evidence="4" id="KW-1185">Reference proteome</keyword>
<dbReference type="Proteomes" id="UP001596435">
    <property type="component" value="Unassembled WGS sequence"/>
</dbReference>
<evidence type="ECO:0008006" key="5">
    <source>
        <dbReference type="Google" id="ProtNLM"/>
    </source>
</evidence>
<comment type="caution">
    <text evidence="3">The sequence shown here is derived from an EMBL/GenBank/DDBJ whole genome shotgun (WGS) entry which is preliminary data.</text>
</comment>
<accession>A0ABW2G0F8</accession>
<organism evidence="3 4">
    <name type="scientific">Kitasatospora paranensis</name>
    <dbReference type="NCBI Taxonomy" id="258053"/>
    <lineage>
        <taxon>Bacteria</taxon>
        <taxon>Bacillati</taxon>
        <taxon>Actinomycetota</taxon>
        <taxon>Actinomycetes</taxon>
        <taxon>Kitasatosporales</taxon>
        <taxon>Streptomycetaceae</taxon>
        <taxon>Kitasatospora</taxon>
    </lineage>
</organism>
<dbReference type="RefSeq" id="WP_100889665.1">
    <property type="nucleotide sequence ID" value="NZ_BAABKV010000001.1"/>
</dbReference>
<keyword evidence="2" id="KW-0732">Signal</keyword>
<gene>
    <name evidence="3" type="ORF">ACFQMG_19365</name>
</gene>
<protein>
    <recommendedName>
        <fullName evidence="5">Secreted protein</fullName>
    </recommendedName>
</protein>
<evidence type="ECO:0000313" key="3">
    <source>
        <dbReference type="EMBL" id="MFC7181712.1"/>
    </source>
</evidence>
<evidence type="ECO:0000256" key="1">
    <source>
        <dbReference type="SAM" id="MobiDB-lite"/>
    </source>
</evidence>
<proteinExistence type="predicted"/>